<protein>
    <submittedName>
        <fullName evidence="3">Uncharacterized protein</fullName>
    </submittedName>
</protein>
<keyword evidence="2" id="KW-0472">Membrane</keyword>
<feature type="transmembrane region" description="Helical" evidence="2">
    <location>
        <begin position="111"/>
        <end position="128"/>
    </location>
</feature>
<dbReference type="EMBL" id="CP158281">
    <property type="protein sequence ID" value="XBV88204.1"/>
    <property type="molecule type" value="Genomic_DNA"/>
</dbReference>
<evidence type="ECO:0000256" key="1">
    <source>
        <dbReference type="SAM" id="MobiDB-lite"/>
    </source>
</evidence>
<name>A0AAU7UHZ6_9MICO</name>
<evidence type="ECO:0000313" key="3">
    <source>
        <dbReference type="EMBL" id="XBV88204.1"/>
    </source>
</evidence>
<dbReference type="RefSeq" id="WP_350269275.1">
    <property type="nucleotide sequence ID" value="NZ_CP158281.1"/>
</dbReference>
<feature type="compositionally biased region" description="Low complexity" evidence="1">
    <location>
        <begin position="10"/>
        <end position="37"/>
    </location>
</feature>
<feature type="transmembrane region" description="Helical" evidence="2">
    <location>
        <begin position="78"/>
        <end position="99"/>
    </location>
</feature>
<feature type="transmembrane region" description="Helical" evidence="2">
    <location>
        <begin position="134"/>
        <end position="151"/>
    </location>
</feature>
<dbReference type="KEGG" id="bkr:AAFP32_11610"/>
<organism evidence="3">
    <name type="scientific">Brevibacterium koreense</name>
    <dbReference type="NCBI Taxonomy" id="3140787"/>
    <lineage>
        <taxon>Bacteria</taxon>
        <taxon>Bacillati</taxon>
        <taxon>Actinomycetota</taxon>
        <taxon>Actinomycetes</taxon>
        <taxon>Micrococcales</taxon>
        <taxon>Brevibacteriaceae</taxon>
        <taxon>Brevibacterium</taxon>
    </lineage>
</organism>
<proteinExistence type="predicted"/>
<feature type="transmembrane region" description="Helical" evidence="2">
    <location>
        <begin position="47"/>
        <end position="72"/>
    </location>
</feature>
<reference evidence="3" key="1">
    <citation type="submission" date="2024-06" db="EMBL/GenBank/DDBJ databases">
        <title>Brevibacterium koreense sp. nov., isolated from jogae-jeotgal, a Korean fermented seafood.</title>
        <authorList>
            <person name="Whon T.W."/>
            <person name="Nam S."/>
            <person name="Kim Y."/>
        </authorList>
    </citation>
    <scope>NUCLEOTIDE SEQUENCE</scope>
    <source>
        <strain evidence="3">CBA3109</strain>
    </source>
</reference>
<dbReference type="AlphaFoldDB" id="A0AAU7UHZ6"/>
<keyword evidence="2" id="KW-0812">Transmembrane</keyword>
<evidence type="ECO:0000256" key="2">
    <source>
        <dbReference type="SAM" id="Phobius"/>
    </source>
</evidence>
<keyword evidence="2" id="KW-1133">Transmembrane helix</keyword>
<feature type="region of interest" description="Disordered" evidence="1">
    <location>
        <begin position="1"/>
        <end position="38"/>
    </location>
</feature>
<sequence length="164" mass="16448">MSSRDKHSRPPGGSAPSGGSAIPGGSSTSGGSAKPAGHSVPTPRAMLLVVVVLGVQVLALLGTALSFVLTAFSAGPLAGSLLGLAVMFLIFAAGVAAAARGSWKLHRWARPAAIAFELLVIVFAFSVIGGSLWLGLACLVTAIAVLLGYFLPPVVDAYNRALEG</sequence>
<accession>A0AAU7UHZ6</accession>
<gene>
    <name evidence="3" type="ORF">AAFP32_11610</name>
</gene>